<dbReference type="GO" id="GO:0003729">
    <property type="term" value="F:mRNA binding"/>
    <property type="evidence" value="ECO:0007669"/>
    <property type="project" value="InterPro"/>
</dbReference>
<evidence type="ECO:0000256" key="1">
    <source>
        <dbReference type="ARBA" id="ARBA00006620"/>
    </source>
</evidence>
<keyword evidence="4" id="KW-0255">Endonuclease</keyword>
<proteinExistence type="inferred from homology"/>
<comment type="similarity">
    <text evidence="1">Belongs to the HicA mRNA interferase family.</text>
</comment>
<keyword evidence="2" id="KW-1277">Toxin-antitoxin system</keyword>
<dbReference type="Proteomes" id="UP000866740">
    <property type="component" value="Unassembled WGS sequence"/>
</dbReference>
<evidence type="ECO:0000256" key="4">
    <source>
        <dbReference type="ARBA" id="ARBA00022759"/>
    </source>
</evidence>
<dbReference type="Proteomes" id="UP000251994">
    <property type="component" value="Chromosome"/>
</dbReference>
<reference evidence="10" key="4">
    <citation type="submission" date="2018-11" db="EMBL/GenBank/DDBJ databases">
        <authorList>
            <consortium name="PulseNet: The National Subtyping Network for Foodborne Disease Surveillance"/>
            <person name="Tarr C.L."/>
            <person name="Trees E."/>
            <person name="Katz L.S."/>
            <person name="Carleton-Romer H.A."/>
            <person name="Stroika S."/>
            <person name="Kucerova Z."/>
            <person name="Roache K.F."/>
            <person name="Sabol A.L."/>
            <person name="Besser J."/>
            <person name="Gerner-Smidt P."/>
        </authorList>
    </citation>
    <scope>NUCLEOTIDE SEQUENCE [LARGE SCALE GENOMIC DNA]</scope>
    <source>
        <strain evidence="13">PNUSAS038541</strain>
        <strain evidence="10">PNUSAS058450</strain>
    </source>
</reference>
<evidence type="ECO:0000256" key="2">
    <source>
        <dbReference type="ARBA" id="ARBA00022649"/>
    </source>
</evidence>
<dbReference type="GO" id="GO:0004519">
    <property type="term" value="F:endonuclease activity"/>
    <property type="evidence" value="ECO:0007669"/>
    <property type="project" value="UniProtKB-KW"/>
</dbReference>
<dbReference type="Proteomes" id="UP000885336">
    <property type="component" value="Unassembled WGS sequence"/>
</dbReference>
<gene>
    <name evidence="12" type="ORF">A7E06_10225</name>
    <name evidence="14" type="ORF">A7S51_13830</name>
    <name evidence="8" type="ORF">CHC34_11790</name>
    <name evidence="13" type="ORF">EAK82_26760</name>
    <name evidence="10" type="ORF">EE393_16620</name>
    <name evidence="11" type="ORF">KO51_28625</name>
    <name evidence="9" type="ORF">NL99_27955</name>
</gene>
<reference evidence="14" key="1">
    <citation type="submission" date="2016-09" db="EMBL/GenBank/DDBJ databases">
        <title>Whole genome sequencing of Salmonella enterica.</title>
        <authorList>
            <person name="Bell R."/>
        </authorList>
    </citation>
    <scope>NUCLEOTIDE SEQUENCE [LARGE SCALE GENOMIC DNA]</scope>
    <source>
        <strain evidence="14">CFSAN044929</strain>
    </source>
</reference>
<keyword evidence="7" id="KW-0346">Stress response</keyword>
<evidence type="ECO:0000313" key="11">
    <source>
        <dbReference type="EMBL" id="MIK95304.1"/>
    </source>
</evidence>
<evidence type="ECO:0000256" key="3">
    <source>
        <dbReference type="ARBA" id="ARBA00022722"/>
    </source>
</evidence>
<dbReference type="RefSeq" id="WP_023246826.1">
    <property type="nucleotide sequence ID" value="NZ_CP030219.1"/>
</dbReference>
<evidence type="ECO:0000313" key="10">
    <source>
        <dbReference type="EMBL" id="MGD30567.1"/>
    </source>
</evidence>
<dbReference type="EMBL" id="RNKS01000039">
    <property type="protein sequence ID" value="MGD30567.1"/>
    <property type="molecule type" value="Genomic_DNA"/>
</dbReference>
<keyword evidence="5" id="KW-0378">Hydrolase</keyword>
<reference evidence="12" key="3">
    <citation type="submission" date="2018-07" db="EMBL/GenBank/DDBJ databases">
        <authorList>
            <consortium name="GenomeTrakr network: Whole genome sequencing for foodborne pathogen traceback"/>
        </authorList>
    </citation>
    <scope>NUCLEOTIDE SEQUENCE [LARGE SCALE GENOMIC DNA]</scope>
    <source>
        <strain evidence="12">CFSAN048114</strain>
        <strain evidence="11">FLUFL-1338</strain>
        <strain evidence="9">FLUFL-367</strain>
    </source>
</reference>
<keyword evidence="3" id="KW-0540">Nuclease</keyword>
<dbReference type="InterPro" id="IPR012933">
    <property type="entry name" value="HicA_mRNA_interferase"/>
</dbReference>
<dbReference type="Proteomes" id="UP000839530">
    <property type="component" value="Unassembled WGS sequence"/>
</dbReference>
<dbReference type="AlphaFoldDB" id="A0A1S0ZP54"/>
<evidence type="ECO:0000313" key="12">
    <source>
        <dbReference type="EMBL" id="MIV43910.1"/>
    </source>
</evidence>
<dbReference type="EMBL" id="MLTE01000009">
    <property type="protein sequence ID" value="OHJ51391.1"/>
    <property type="molecule type" value="Genomic_DNA"/>
</dbReference>
<dbReference type="EMBL" id="CP030219">
    <property type="protein sequence ID" value="AXD71575.1"/>
    <property type="molecule type" value="Genomic_DNA"/>
</dbReference>
<reference evidence="8 15" key="2">
    <citation type="submission" date="2018-06" db="EMBL/GenBank/DDBJ databases">
        <title>Completed Genome Sequences of 32 Strains from Various Serotypes of Salmonella enterica.</title>
        <authorList>
            <person name="Nash J.H.E."/>
            <person name="Robertson J."/>
            <person name="Bessonov K."/>
        </authorList>
    </citation>
    <scope>NUCLEOTIDE SEQUENCE [LARGE SCALE GENOMIC DNA]</scope>
    <source>
        <strain evidence="8 15">SA20021456</strain>
    </source>
</reference>
<evidence type="ECO:0000313" key="15">
    <source>
        <dbReference type="Proteomes" id="UP000251994"/>
    </source>
</evidence>
<dbReference type="Proteomes" id="UP000839834">
    <property type="component" value="Unassembled WGS sequence"/>
</dbReference>
<keyword evidence="6" id="KW-0694">RNA-binding</keyword>
<evidence type="ECO:0000313" key="14">
    <source>
        <dbReference type="EMBL" id="OHJ51391.1"/>
    </source>
</evidence>
<protein>
    <submittedName>
        <fullName evidence="8">Type II toxin-antitoxin system HicA family toxin</fullName>
    </submittedName>
    <submittedName>
        <fullName evidence="14">mRNA interferase</fullName>
    </submittedName>
</protein>
<evidence type="ECO:0000256" key="5">
    <source>
        <dbReference type="ARBA" id="ARBA00022801"/>
    </source>
</evidence>
<evidence type="ECO:0000313" key="8">
    <source>
        <dbReference type="EMBL" id="AXD71575.1"/>
    </source>
</evidence>
<evidence type="ECO:0000313" key="9">
    <source>
        <dbReference type="EMBL" id="EAA8668656.1"/>
    </source>
</evidence>
<evidence type="ECO:0000256" key="6">
    <source>
        <dbReference type="ARBA" id="ARBA00022884"/>
    </source>
</evidence>
<dbReference type="EMBL" id="RSMR01000100">
    <property type="protein sequence ID" value="MIK95304.1"/>
    <property type="molecule type" value="Genomic_DNA"/>
</dbReference>
<evidence type="ECO:0000256" key="7">
    <source>
        <dbReference type="ARBA" id="ARBA00023016"/>
    </source>
</evidence>
<dbReference type="InterPro" id="IPR038570">
    <property type="entry name" value="HicA_sf"/>
</dbReference>
<dbReference type="GO" id="GO:0016787">
    <property type="term" value="F:hydrolase activity"/>
    <property type="evidence" value="ECO:0007669"/>
    <property type="project" value="UniProtKB-KW"/>
</dbReference>
<name>A0A1S0ZP54_SALER</name>
<dbReference type="Pfam" id="PF07927">
    <property type="entry name" value="HicA_toxin"/>
    <property type="match status" value="1"/>
</dbReference>
<accession>A0A1S0ZP54</accession>
<dbReference type="Proteomes" id="UP000885283">
    <property type="component" value="Unassembled WGS sequence"/>
</dbReference>
<dbReference type="EMBL" id="AAACVH010000103">
    <property type="protein sequence ID" value="EAA8668656.1"/>
    <property type="molecule type" value="Genomic_DNA"/>
</dbReference>
<dbReference type="SUPFAM" id="SSF54786">
    <property type="entry name" value="YcfA/nrd intein domain"/>
    <property type="match status" value="1"/>
</dbReference>
<dbReference type="Proteomes" id="UP000885392">
    <property type="component" value="Unassembled WGS sequence"/>
</dbReference>
<evidence type="ECO:0000313" key="13">
    <source>
        <dbReference type="EMBL" id="MLW03698.1"/>
    </source>
</evidence>
<dbReference type="EMBL" id="RSUV01000006">
    <property type="protein sequence ID" value="MIV43910.1"/>
    <property type="molecule type" value="Genomic_DNA"/>
</dbReference>
<dbReference type="Gene3D" id="3.30.920.30">
    <property type="entry name" value="Hypothetical protein"/>
    <property type="match status" value="1"/>
</dbReference>
<organism evidence="14">
    <name type="scientific">Salmonella enterica</name>
    <name type="common">Salmonella choleraesuis</name>
    <dbReference type="NCBI Taxonomy" id="28901"/>
    <lineage>
        <taxon>Bacteria</taxon>
        <taxon>Pseudomonadati</taxon>
        <taxon>Pseudomonadota</taxon>
        <taxon>Gammaproteobacteria</taxon>
        <taxon>Enterobacterales</taxon>
        <taxon>Enterobacteriaceae</taxon>
        <taxon>Salmonella</taxon>
    </lineage>
</organism>
<sequence length="60" mass="6932">MKYNEFRRWLIRQGAKFINAPGGGSHQRVILNGRESVFPYHGAKEIPEPLRKKILKDLGL</sequence>
<dbReference type="EMBL" id="RVIJ01000057">
    <property type="protein sequence ID" value="MLW03698.1"/>
    <property type="molecule type" value="Genomic_DNA"/>
</dbReference>